<dbReference type="EMBL" id="CM035407">
    <property type="protein sequence ID" value="KAH7443846.1"/>
    <property type="molecule type" value="Genomic_DNA"/>
</dbReference>
<feature type="transmembrane region" description="Helical" evidence="11">
    <location>
        <begin position="16"/>
        <end position="34"/>
    </location>
</feature>
<keyword evidence="6" id="KW-0735">Signal-anchor</keyword>
<evidence type="ECO:0000256" key="1">
    <source>
        <dbReference type="ARBA" id="ARBA00004323"/>
    </source>
</evidence>
<feature type="region of interest" description="Disordered" evidence="10">
    <location>
        <begin position="57"/>
        <end position="171"/>
    </location>
</feature>
<feature type="compositionally biased region" description="Basic and acidic residues" evidence="10">
    <location>
        <begin position="59"/>
        <end position="73"/>
    </location>
</feature>
<evidence type="ECO:0000313" key="13">
    <source>
        <dbReference type="Proteomes" id="UP000825935"/>
    </source>
</evidence>
<proteinExistence type="inferred from homology"/>
<dbReference type="GO" id="GO:0005802">
    <property type="term" value="C:trans-Golgi network"/>
    <property type="evidence" value="ECO:0007669"/>
    <property type="project" value="TreeGrafter"/>
</dbReference>
<name>A0A8T2VCX9_CERRI</name>
<feature type="compositionally biased region" description="Basic and acidic residues" evidence="10">
    <location>
        <begin position="99"/>
        <end position="133"/>
    </location>
</feature>
<keyword evidence="7 11" id="KW-1133">Transmembrane helix</keyword>
<gene>
    <name evidence="12" type="ORF">KP509_02G052800</name>
</gene>
<dbReference type="Proteomes" id="UP000825935">
    <property type="component" value="Chromosome 2"/>
</dbReference>
<dbReference type="FunFam" id="3.40.50.150:FF:000043">
    <property type="entry name" value="probable methyltransferase PMT3"/>
    <property type="match status" value="1"/>
</dbReference>
<comment type="similarity">
    <text evidence="2">Belongs to the methyltransferase superfamily.</text>
</comment>
<reference evidence="12" key="1">
    <citation type="submission" date="2021-08" db="EMBL/GenBank/DDBJ databases">
        <title>WGS assembly of Ceratopteris richardii.</title>
        <authorList>
            <person name="Marchant D.B."/>
            <person name="Chen G."/>
            <person name="Jenkins J."/>
            <person name="Shu S."/>
            <person name="Leebens-Mack J."/>
            <person name="Grimwood J."/>
            <person name="Schmutz J."/>
            <person name="Soltis P."/>
            <person name="Soltis D."/>
            <person name="Chen Z.-H."/>
        </authorList>
    </citation>
    <scope>NUCLEOTIDE SEQUENCE</scope>
    <source>
        <strain evidence="12">Whitten #5841</strain>
        <tissue evidence="12">Leaf</tissue>
    </source>
</reference>
<dbReference type="GO" id="GO:0005768">
    <property type="term" value="C:endosome"/>
    <property type="evidence" value="ECO:0007669"/>
    <property type="project" value="TreeGrafter"/>
</dbReference>
<dbReference type="EMBL" id="CM035407">
    <property type="protein sequence ID" value="KAH7443843.1"/>
    <property type="molecule type" value="Genomic_DNA"/>
</dbReference>
<dbReference type="SUPFAM" id="SSF53335">
    <property type="entry name" value="S-adenosyl-L-methionine-dependent methyltransferases"/>
    <property type="match status" value="2"/>
</dbReference>
<accession>A0A8T2VCX9</accession>
<dbReference type="PANTHER" id="PTHR10108">
    <property type="entry name" value="SAM-DEPENDENT METHYLTRANSFERASE"/>
    <property type="match status" value="1"/>
</dbReference>
<keyword evidence="3" id="KW-0489">Methyltransferase</keyword>
<evidence type="ECO:0000256" key="10">
    <source>
        <dbReference type="SAM" id="MobiDB-lite"/>
    </source>
</evidence>
<evidence type="ECO:0000256" key="3">
    <source>
        <dbReference type="ARBA" id="ARBA00022603"/>
    </source>
</evidence>
<evidence type="ECO:0000313" key="12">
    <source>
        <dbReference type="EMBL" id="KAH7443844.1"/>
    </source>
</evidence>
<dbReference type="EMBL" id="CM035407">
    <property type="protein sequence ID" value="KAH7443845.1"/>
    <property type="molecule type" value="Genomic_DNA"/>
</dbReference>
<dbReference type="Gene3D" id="3.40.50.150">
    <property type="entry name" value="Vaccinia Virus protein VP39"/>
    <property type="match status" value="1"/>
</dbReference>
<evidence type="ECO:0000256" key="9">
    <source>
        <dbReference type="ARBA" id="ARBA00023180"/>
    </source>
</evidence>
<keyword evidence="5 11" id="KW-0812">Transmembrane</keyword>
<dbReference type="EMBL" id="CM035407">
    <property type="protein sequence ID" value="KAH7443848.1"/>
    <property type="molecule type" value="Genomic_DNA"/>
</dbReference>
<keyword evidence="8 11" id="KW-0472">Membrane</keyword>
<dbReference type="CDD" id="cd02440">
    <property type="entry name" value="AdoMet_MTases"/>
    <property type="match status" value="1"/>
</dbReference>
<evidence type="ECO:0000256" key="4">
    <source>
        <dbReference type="ARBA" id="ARBA00022679"/>
    </source>
</evidence>
<sequence>MALSKFIQGEKHVRHYWIVGAVLGFFLLCLWLLFPSSEVVSKEASLSVEEESPIYTNHDTTKRNAHFDDKEYQDTGSNFETEQRKENLSPGPPKYNDTLAHEDLEHEREDEQGVEETESRSSEPFVEEDKFENNENDYMNKNGTVNEDSSPTAAAESELNIENQEKPNSWSTQIIESREEISLSTQEGNDELEVAPSLSNTQMEALKEDNKSVPVYKWEKCGWDSAMDYIPCLDNKEAIKRLPSRRRFQHRERHCPAADRFPMCLVPLPKGYKVPIRWPRSRSEIWLDNVPHIKLVSYKKDQNWVKLIGDKLIFPGGGTQFKDGALEYVKSIESYVPSISWGKHTRVVLDIGCGVASFGGFLFDKDVITMSFAPKDEHEAQIQLALERGIPAISAVMGTQRLPFPSNAFDLVHCARCRIHWFGDDGKWLLEVDRILRPGGYFVWSATPVYRMHKEDVDFWEAMVALTESMCWNLTAKTMQLSSGPGMAVYQKPTANVCYEKRYTNVPPMCNEEENPDAAWYTPLGSCLHWVPTNSEVHRADWPPLWPDRIDAIPLWLNSSDKSIFGKPAANEFQTDAEHWRRILSKSYLTGLGIDWAGIRNVMDMNAGYGGFAAALLGVPVWVMNVVPVDGPDTLPVIFDRGLIGIYHDWCESFSTYPRTYDLLHADHVFKHLFSRCKPVLTLLEMDRILRPQGWVIMRETSNVIDQLLPVVDSLHWKVQVDYEDAGEHLLVLQKTFWRPDFTDLESK</sequence>
<dbReference type="Pfam" id="PF03141">
    <property type="entry name" value="Methyltransf_29"/>
    <property type="match status" value="1"/>
</dbReference>
<dbReference type="GO" id="GO:0032259">
    <property type="term" value="P:methylation"/>
    <property type="evidence" value="ECO:0007669"/>
    <property type="project" value="UniProtKB-KW"/>
</dbReference>
<evidence type="ECO:0000256" key="2">
    <source>
        <dbReference type="ARBA" id="ARBA00008361"/>
    </source>
</evidence>
<dbReference type="PANTHER" id="PTHR10108:SF887">
    <property type="entry name" value="METHYLTRANSFERASE PMT22-RELATED"/>
    <property type="match status" value="1"/>
</dbReference>
<evidence type="ECO:0000256" key="7">
    <source>
        <dbReference type="ARBA" id="ARBA00022989"/>
    </source>
</evidence>
<dbReference type="InterPro" id="IPR004159">
    <property type="entry name" value="Put_SAM_MeTrfase"/>
</dbReference>
<organism evidence="12 13">
    <name type="scientific">Ceratopteris richardii</name>
    <name type="common">Triangle waterfern</name>
    <dbReference type="NCBI Taxonomy" id="49495"/>
    <lineage>
        <taxon>Eukaryota</taxon>
        <taxon>Viridiplantae</taxon>
        <taxon>Streptophyta</taxon>
        <taxon>Embryophyta</taxon>
        <taxon>Tracheophyta</taxon>
        <taxon>Polypodiopsida</taxon>
        <taxon>Polypodiidae</taxon>
        <taxon>Polypodiales</taxon>
        <taxon>Pteridineae</taxon>
        <taxon>Pteridaceae</taxon>
        <taxon>Parkerioideae</taxon>
        <taxon>Ceratopteris</taxon>
    </lineage>
</organism>
<evidence type="ECO:0000256" key="8">
    <source>
        <dbReference type="ARBA" id="ARBA00023136"/>
    </source>
</evidence>
<keyword evidence="13" id="KW-1185">Reference proteome</keyword>
<evidence type="ECO:0008006" key="14">
    <source>
        <dbReference type="Google" id="ProtNLM"/>
    </source>
</evidence>
<dbReference type="EMBL" id="CM035407">
    <property type="protein sequence ID" value="KAH7443842.1"/>
    <property type="molecule type" value="Genomic_DNA"/>
</dbReference>
<keyword evidence="4" id="KW-0808">Transferase</keyword>
<keyword evidence="9" id="KW-0325">Glycoprotein</keyword>
<evidence type="ECO:0000256" key="11">
    <source>
        <dbReference type="SAM" id="Phobius"/>
    </source>
</evidence>
<dbReference type="OMA" id="WIIFRET"/>
<dbReference type="GO" id="GO:0000139">
    <property type="term" value="C:Golgi membrane"/>
    <property type="evidence" value="ECO:0007669"/>
    <property type="project" value="UniProtKB-SubCell"/>
</dbReference>
<comment type="subcellular location">
    <subcellularLocation>
        <location evidence="1">Golgi apparatus membrane</location>
        <topology evidence="1">Single-pass type II membrane protein</topology>
    </subcellularLocation>
</comment>
<feature type="compositionally biased region" description="Polar residues" evidence="10">
    <location>
        <begin position="136"/>
        <end position="152"/>
    </location>
</feature>
<comment type="caution">
    <text evidence="12">The sequence shown here is derived from an EMBL/GenBank/DDBJ whole genome shotgun (WGS) entry which is preliminary data.</text>
</comment>
<dbReference type="EMBL" id="CM035407">
    <property type="protein sequence ID" value="KAH7443844.1"/>
    <property type="molecule type" value="Genomic_DNA"/>
</dbReference>
<dbReference type="EMBL" id="CM035407">
    <property type="protein sequence ID" value="KAH7443847.1"/>
    <property type="molecule type" value="Genomic_DNA"/>
</dbReference>
<evidence type="ECO:0000256" key="6">
    <source>
        <dbReference type="ARBA" id="ARBA00022968"/>
    </source>
</evidence>
<dbReference type="OrthoDB" id="2013972at2759"/>
<dbReference type="GO" id="GO:0008168">
    <property type="term" value="F:methyltransferase activity"/>
    <property type="evidence" value="ECO:0007669"/>
    <property type="project" value="UniProtKB-KW"/>
</dbReference>
<dbReference type="InterPro" id="IPR029063">
    <property type="entry name" value="SAM-dependent_MTases_sf"/>
</dbReference>
<protein>
    <recommendedName>
        <fullName evidence="14">Methyltransferase</fullName>
    </recommendedName>
</protein>
<feature type="compositionally biased region" description="Polar residues" evidence="10">
    <location>
        <begin position="160"/>
        <end position="171"/>
    </location>
</feature>
<dbReference type="AlphaFoldDB" id="A0A8T2VCX9"/>
<evidence type="ECO:0000256" key="5">
    <source>
        <dbReference type="ARBA" id="ARBA00022692"/>
    </source>
</evidence>